<feature type="transmembrane region" description="Helical" evidence="6">
    <location>
        <begin position="55"/>
        <end position="76"/>
    </location>
</feature>
<feature type="transmembrane region" description="Helical" evidence="6">
    <location>
        <begin position="194"/>
        <end position="219"/>
    </location>
</feature>
<keyword evidence="4 6" id="KW-1133">Transmembrane helix</keyword>
<feature type="transmembrane region" description="Helical" evidence="6">
    <location>
        <begin position="427"/>
        <end position="448"/>
    </location>
</feature>
<evidence type="ECO:0000256" key="6">
    <source>
        <dbReference type="SAM" id="Phobius"/>
    </source>
</evidence>
<feature type="transmembrane region" description="Helical" evidence="6">
    <location>
        <begin position="163"/>
        <end position="182"/>
    </location>
</feature>
<dbReference type="PANTHER" id="PTHR42770:SF16">
    <property type="entry name" value="AMINO ACID PERMEASE"/>
    <property type="match status" value="1"/>
</dbReference>
<sequence>MPGGGTPVQGGGYRPELRRTLGFRDLVVYGLVFMVPIAPFGIFGSVYASSGGMVALAYAVGMVAMLFTAASYAQLVKAFPFAGSVYNYAGRGIGAPVGFLAGWAILLDYLLVPSLLYLIASVAMHATVPAIPVWAWLIGFVLFNTIVNVYGIKMTARITMVMLAAEAVVLVIFLTAAGIALLEGKGHGSVFSPVYNSTTFTSAVVFGAVSVAVLSFLGFDGISMLAEENRGGAAQIGRAMLAALGLAGLLFIAQTWVAALLVPDPPGLLTNGDPDGVAFYDAAEVAGGPWLATLTAVATAVAWGVANSMVAQVATSRLLFAMARDRQLPRFLRKVSVKHGVPANAIVLTAVLSVAIGLYMAWRSDGIALLSSLINFGALSAFLVLHVAVVWHYLVRGKSRNLVAHLLLPAGGFAILTYVVINANVAAQRLALIWLGVGVLVLAGLYAAGRRPTLSGMSTPTERERA</sequence>
<name>A0ABY5ZEU2_9ACTN</name>
<proteinExistence type="predicted"/>
<feature type="transmembrane region" description="Helical" evidence="6">
    <location>
        <begin position="402"/>
        <end position="421"/>
    </location>
</feature>
<dbReference type="InterPro" id="IPR050367">
    <property type="entry name" value="APC_superfamily"/>
</dbReference>
<evidence type="ECO:0000313" key="7">
    <source>
        <dbReference type="EMBL" id="UWZ40688.1"/>
    </source>
</evidence>
<protein>
    <submittedName>
        <fullName evidence="7">APC family permease</fullName>
    </submittedName>
</protein>
<dbReference type="Pfam" id="PF13520">
    <property type="entry name" value="AA_permease_2"/>
    <property type="match status" value="1"/>
</dbReference>
<reference evidence="7" key="1">
    <citation type="submission" date="2021-04" db="EMBL/GenBank/DDBJ databases">
        <title>Biosynthetic gene clusters of Dactylosporangioum roseum.</title>
        <authorList>
            <person name="Hartkoorn R.C."/>
            <person name="Beaudoing E."/>
            <person name="Hot D."/>
            <person name="Moureu S."/>
        </authorList>
    </citation>
    <scope>NUCLEOTIDE SEQUENCE</scope>
    <source>
        <strain evidence="7">NRRL B-16295</strain>
    </source>
</reference>
<evidence type="ECO:0000256" key="5">
    <source>
        <dbReference type="ARBA" id="ARBA00023136"/>
    </source>
</evidence>
<dbReference type="PIRSF" id="PIRSF006060">
    <property type="entry name" value="AA_transporter"/>
    <property type="match status" value="1"/>
</dbReference>
<dbReference type="Proteomes" id="UP001058271">
    <property type="component" value="Chromosome"/>
</dbReference>
<dbReference type="RefSeq" id="WP_260729878.1">
    <property type="nucleotide sequence ID" value="NZ_BAAABS010000007.1"/>
</dbReference>
<dbReference type="InterPro" id="IPR002293">
    <property type="entry name" value="AA/rel_permease1"/>
</dbReference>
<accession>A0ABY5ZEU2</accession>
<feature type="transmembrane region" description="Helical" evidence="6">
    <location>
        <begin position="240"/>
        <end position="262"/>
    </location>
</feature>
<feature type="transmembrane region" description="Helical" evidence="6">
    <location>
        <begin position="341"/>
        <end position="362"/>
    </location>
</feature>
<dbReference type="EMBL" id="CP073721">
    <property type="protein sequence ID" value="UWZ40688.1"/>
    <property type="molecule type" value="Genomic_DNA"/>
</dbReference>
<feature type="transmembrane region" description="Helical" evidence="6">
    <location>
        <begin position="97"/>
        <end position="119"/>
    </location>
</feature>
<gene>
    <name evidence="7" type="ORF">Drose_30900</name>
</gene>
<feature type="transmembrane region" description="Helical" evidence="6">
    <location>
        <begin position="374"/>
        <end position="395"/>
    </location>
</feature>
<dbReference type="Gene3D" id="1.20.1740.10">
    <property type="entry name" value="Amino acid/polyamine transporter I"/>
    <property type="match status" value="1"/>
</dbReference>
<keyword evidence="5 6" id="KW-0472">Membrane</keyword>
<dbReference type="PANTHER" id="PTHR42770">
    <property type="entry name" value="AMINO ACID TRANSPORTER-RELATED"/>
    <property type="match status" value="1"/>
</dbReference>
<evidence type="ECO:0000313" key="8">
    <source>
        <dbReference type="Proteomes" id="UP001058271"/>
    </source>
</evidence>
<keyword evidence="8" id="KW-1185">Reference proteome</keyword>
<comment type="subcellular location">
    <subcellularLocation>
        <location evidence="1">Cell membrane</location>
        <topology evidence="1">Multi-pass membrane protein</topology>
    </subcellularLocation>
</comment>
<feature type="transmembrane region" description="Helical" evidence="6">
    <location>
        <begin position="131"/>
        <end position="151"/>
    </location>
</feature>
<evidence type="ECO:0000256" key="3">
    <source>
        <dbReference type="ARBA" id="ARBA00022692"/>
    </source>
</evidence>
<evidence type="ECO:0000256" key="2">
    <source>
        <dbReference type="ARBA" id="ARBA00022475"/>
    </source>
</evidence>
<evidence type="ECO:0000256" key="1">
    <source>
        <dbReference type="ARBA" id="ARBA00004651"/>
    </source>
</evidence>
<organism evidence="7 8">
    <name type="scientific">Dactylosporangium roseum</name>
    <dbReference type="NCBI Taxonomy" id="47989"/>
    <lineage>
        <taxon>Bacteria</taxon>
        <taxon>Bacillati</taxon>
        <taxon>Actinomycetota</taxon>
        <taxon>Actinomycetes</taxon>
        <taxon>Micromonosporales</taxon>
        <taxon>Micromonosporaceae</taxon>
        <taxon>Dactylosporangium</taxon>
    </lineage>
</organism>
<keyword evidence="3 6" id="KW-0812">Transmembrane</keyword>
<feature type="transmembrane region" description="Helical" evidence="6">
    <location>
        <begin position="300"/>
        <end position="320"/>
    </location>
</feature>
<evidence type="ECO:0000256" key="4">
    <source>
        <dbReference type="ARBA" id="ARBA00022989"/>
    </source>
</evidence>
<keyword evidence="2" id="KW-1003">Cell membrane</keyword>
<feature type="transmembrane region" description="Helical" evidence="6">
    <location>
        <begin position="26"/>
        <end position="49"/>
    </location>
</feature>